<dbReference type="SUPFAM" id="SSF47336">
    <property type="entry name" value="ACP-like"/>
    <property type="match status" value="1"/>
</dbReference>
<dbReference type="AlphaFoldDB" id="A0A7W7YPF7"/>
<dbReference type="Proteomes" id="UP000534294">
    <property type="component" value="Unassembled WGS sequence"/>
</dbReference>
<comment type="caution">
    <text evidence="1">The sequence shown here is derived from an EMBL/GenBank/DDBJ whole genome shotgun (WGS) entry which is preliminary data.</text>
</comment>
<evidence type="ECO:0000313" key="2">
    <source>
        <dbReference type="Proteomes" id="UP000534294"/>
    </source>
</evidence>
<accession>A0A7W7YPF7</accession>
<dbReference type="InterPro" id="IPR036736">
    <property type="entry name" value="ACP-like_sf"/>
</dbReference>
<dbReference type="Gene3D" id="1.10.1200.10">
    <property type="entry name" value="ACP-like"/>
    <property type="match status" value="1"/>
</dbReference>
<evidence type="ECO:0000313" key="1">
    <source>
        <dbReference type="EMBL" id="MBB5039938.1"/>
    </source>
</evidence>
<protein>
    <submittedName>
        <fullName evidence="1">Acyl carrier protein</fullName>
    </submittedName>
</protein>
<keyword evidence="2" id="KW-1185">Reference proteome</keyword>
<organism evidence="1 2">
    <name type="scientific">Prosthecobacter dejongeii</name>
    <dbReference type="NCBI Taxonomy" id="48465"/>
    <lineage>
        <taxon>Bacteria</taxon>
        <taxon>Pseudomonadati</taxon>
        <taxon>Verrucomicrobiota</taxon>
        <taxon>Verrucomicrobiia</taxon>
        <taxon>Verrucomicrobiales</taxon>
        <taxon>Verrucomicrobiaceae</taxon>
        <taxon>Prosthecobacter</taxon>
    </lineage>
</organism>
<sequence length="79" mass="8767">MTPEQTQKLHSVLSALLNVPASEINDDLSPDVLPAWDSVTHLSLVMAVEETFNVSFTPEETLDMTSVKLIRLMLEEKGI</sequence>
<proteinExistence type="predicted"/>
<reference evidence="1 2" key="1">
    <citation type="submission" date="2020-08" db="EMBL/GenBank/DDBJ databases">
        <title>Genomic Encyclopedia of Type Strains, Phase IV (KMG-IV): sequencing the most valuable type-strain genomes for metagenomic binning, comparative biology and taxonomic classification.</title>
        <authorList>
            <person name="Goeker M."/>
        </authorList>
    </citation>
    <scope>NUCLEOTIDE SEQUENCE [LARGE SCALE GENOMIC DNA]</scope>
    <source>
        <strain evidence="1 2">DSM 12251</strain>
    </source>
</reference>
<gene>
    <name evidence="1" type="ORF">HNQ64_004216</name>
</gene>
<dbReference type="RefSeq" id="WP_184212168.1">
    <property type="nucleotide sequence ID" value="NZ_JACHIF010000010.1"/>
</dbReference>
<name>A0A7W7YPF7_9BACT</name>
<dbReference type="EMBL" id="JACHIF010000010">
    <property type="protein sequence ID" value="MBB5039938.1"/>
    <property type="molecule type" value="Genomic_DNA"/>
</dbReference>